<proteinExistence type="predicted"/>
<accession>A0A510K699</accession>
<organism evidence="1 2">
    <name type="scientific">Leptotrichia trevisanii</name>
    <dbReference type="NCBI Taxonomy" id="109328"/>
    <lineage>
        <taxon>Bacteria</taxon>
        <taxon>Fusobacteriati</taxon>
        <taxon>Fusobacteriota</taxon>
        <taxon>Fusobacteriia</taxon>
        <taxon>Fusobacteriales</taxon>
        <taxon>Leptotrichiaceae</taxon>
        <taxon>Leptotrichia</taxon>
    </lineage>
</organism>
<dbReference type="OrthoDB" id="1912881at2"/>
<dbReference type="AlphaFoldDB" id="A0A510K699"/>
<keyword evidence="2" id="KW-1185">Reference proteome</keyword>
<dbReference type="Proteomes" id="UP000422644">
    <property type="component" value="Chromosome"/>
</dbReference>
<dbReference type="RefSeq" id="WP_155282820.1">
    <property type="nucleotide sequence ID" value="NZ_AP019831.1"/>
</dbReference>
<gene>
    <name evidence="1" type="ORF">JMUB3870_1462</name>
</gene>
<protein>
    <submittedName>
        <fullName evidence="1">Uncharacterized protein</fullName>
    </submittedName>
</protein>
<evidence type="ECO:0000313" key="1">
    <source>
        <dbReference type="EMBL" id="BBM45343.1"/>
    </source>
</evidence>
<name>A0A510K699_9FUSO</name>
<dbReference type="EMBL" id="AP019831">
    <property type="protein sequence ID" value="BBM45343.1"/>
    <property type="molecule type" value="Genomic_DNA"/>
</dbReference>
<sequence>MLYEEAKNVLYASERAEYFVKKLGFDFDKIDKNNIIYLLNEEFKRAIKEEKEDNDFFDSSECLRVLCGYLYCLGDISDVLFLEKVKYGIDMDVGVAIDSEWIGSLKNEGIAMKLEEYDIRSKKEIIKNFLDFYKNYYSLSNIK</sequence>
<reference evidence="1 2" key="1">
    <citation type="submission" date="2019-07" db="EMBL/GenBank/DDBJ databases">
        <title>Complete Genome Sequence of Leptotrichia trevisanii Strain JMUB3870.</title>
        <authorList>
            <person name="Watanabe S."/>
            <person name="Cui L."/>
        </authorList>
    </citation>
    <scope>NUCLEOTIDE SEQUENCE [LARGE SCALE GENOMIC DNA]</scope>
    <source>
        <strain evidence="1 2">JMUB3870</strain>
    </source>
</reference>
<evidence type="ECO:0000313" key="2">
    <source>
        <dbReference type="Proteomes" id="UP000422644"/>
    </source>
</evidence>